<evidence type="ECO:0000256" key="1">
    <source>
        <dbReference type="ARBA" id="ARBA00004479"/>
    </source>
</evidence>
<name>A0A8T0IK68_CERPU</name>
<evidence type="ECO:0000313" key="11">
    <source>
        <dbReference type="Proteomes" id="UP000822688"/>
    </source>
</evidence>
<dbReference type="Pfam" id="PF01105">
    <property type="entry name" value="EMP24_GP25L"/>
    <property type="match status" value="1"/>
</dbReference>
<evidence type="ECO:0000256" key="2">
    <source>
        <dbReference type="ARBA" id="ARBA00007104"/>
    </source>
</evidence>
<proteinExistence type="inferred from homology"/>
<dbReference type="Proteomes" id="UP000822688">
    <property type="component" value="Chromosome 3"/>
</dbReference>
<dbReference type="PANTHER" id="PTHR22811">
    <property type="entry name" value="TRANSMEMBRANE EMP24 DOMAIN-CONTAINING PROTEIN"/>
    <property type="match status" value="1"/>
</dbReference>
<evidence type="ECO:0000256" key="3">
    <source>
        <dbReference type="ARBA" id="ARBA00022692"/>
    </source>
</evidence>
<keyword evidence="3 7" id="KW-0812">Transmembrane</keyword>
<keyword evidence="6 8" id="KW-0472">Membrane</keyword>
<reference evidence="10" key="1">
    <citation type="submission" date="2020-06" db="EMBL/GenBank/DDBJ databases">
        <title>WGS assembly of Ceratodon purpureus strain R40.</title>
        <authorList>
            <person name="Carey S.B."/>
            <person name="Jenkins J."/>
            <person name="Shu S."/>
            <person name="Lovell J.T."/>
            <person name="Sreedasyam A."/>
            <person name="Maumus F."/>
            <person name="Tiley G.P."/>
            <person name="Fernandez-Pozo N."/>
            <person name="Barry K."/>
            <person name="Chen C."/>
            <person name="Wang M."/>
            <person name="Lipzen A."/>
            <person name="Daum C."/>
            <person name="Saski C.A."/>
            <person name="Payton A.C."/>
            <person name="Mcbreen J.C."/>
            <person name="Conrad R.E."/>
            <person name="Kollar L.M."/>
            <person name="Olsson S."/>
            <person name="Huttunen S."/>
            <person name="Landis J.B."/>
            <person name="Wickett N.J."/>
            <person name="Johnson M.G."/>
            <person name="Rensing S.A."/>
            <person name="Grimwood J."/>
            <person name="Schmutz J."/>
            <person name="Mcdaniel S.F."/>
        </authorList>
    </citation>
    <scope>NUCLEOTIDE SEQUENCE</scope>
    <source>
        <strain evidence="10">R40</strain>
    </source>
</reference>
<evidence type="ECO:0000256" key="6">
    <source>
        <dbReference type="ARBA" id="ARBA00023136"/>
    </source>
</evidence>
<organism evidence="10 11">
    <name type="scientific">Ceratodon purpureus</name>
    <name type="common">Fire moss</name>
    <name type="synonym">Dicranum purpureum</name>
    <dbReference type="NCBI Taxonomy" id="3225"/>
    <lineage>
        <taxon>Eukaryota</taxon>
        <taxon>Viridiplantae</taxon>
        <taxon>Streptophyta</taxon>
        <taxon>Embryophyta</taxon>
        <taxon>Bryophyta</taxon>
        <taxon>Bryophytina</taxon>
        <taxon>Bryopsida</taxon>
        <taxon>Dicranidae</taxon>
        <taxon>Pseudoditrichales</taxon>
        <taxon>Ditrichaceae</taxon>
        <taxon>Ceratodon</taxon>
    </lineage>
</organism>
<protein>
    <recommendedName>
        <fullName evidence="9">GOLD domain-containing protein</fullName>
    </recommendedName>
</protein>
<evidence type="ECO:0000313" key="10">
    <source>
        <dbReference type="EMBL" id="KAG0583237.1"/>
    </source>
</evidence>
<dbReference type="EMBL" id="CM026423">
    <property type="protein sequence ID" value="KAG0583237.1"/>
    <property type="molecule type" value="Genomic_DNA"/>
</dbReference>
<evidence type="ECO:0000256" key="5">
    <source>
        <dbReference type="ARBA" id="ARBA00022989"/>
    </source>
</evidence>
<evidence type="ECO:0000259" key="9">
    <source>
        <dbReference type="PROSITE" id="PS50866"/>
    </source>
</evidence>
<evidence type="ECO:0000256" key="8">
    <source>
        <dbReference type="SAM" id="Phobius"/>
    </source>
</evidence>
<comment type="subcellular location">
    <subcellularLocation>
        <location evidence="1 7">Membrane</location>
        <topology evidence="1 7">Single-pass type I membrane protein</topology>
    </subcellularLocation>
</comment>
<feature type="domain" description="GOLD" evidence="9">
    <location>
        <begin position="89"/>
        <end position="196"/>
    </location>
</feature>
<dbReference type="InterPro" id="IPR009038">
    <property type="entry name" value="GOLD_dom"/>
</dbReference>
<keyword evidence="5 8" id="KW-1133">Transmembrane helix</keyword>
<sequence length="288" mass="32675">MDERACDFGRTAPDYTRIVSLNGRGLVGTSTKCKIEIWNRGSFKIFREVEMAAAAKRSNSREYWRWIVTVLAVVSLGGTQGIKFNVHEHECWVHETEVENELVQMFVEVLIDVNPGPFRHMGVDVVIQAPGGQYIHTEKVKQEAIPDVKTYDADANTKMAKYEATINFTAVEKGRYNICFHNRGNVVETVRLEMLHELGSDHDEPVKDVHIRSLMDQMASLSDALVDVEFEQDRLASHRDRHASILSDLSKRVVYKAVLEAFAFIACSVIQVVLLQRLLHKHLAGKQL</sequence>
<dbReference type="GO" id="GO:0016020">
    <property type="term" value="C:membrane"/>
    <property type="evidence" value="ECO:0007669"/>
    <property type="project" value="UniProtKB-SubCell"/>
</dbReference>
<accession>A0A8T0IK68</accession>
<dbReference type="InterPro" id="IPR015720">
    <property type="entry name" value="Emp24-like"/>
</dbReference>
<keyword evidence="4" id="KW-0732">Signal</keyword>
<dbReference type="AlphaFoldDB" id="A0A8T0IK68"/>
<dbReference type="PROSITE" id="PS50866">
    <property type="entry name" value="GOLD"/>
    <property type="match status" value="1"/>
</dbReference>
<evidence type="ECO:0000256" key="4">
    <source>
        <dbReference type="ARBA" id="ARBA00022729"/>
    </source>
</evidence>
<dbReference type="SMART" id="SM01190">
    <property type="entry name" value="EMP24_GP25L"/>
    <property type="match status" value="1"/>
</dbReference>
<feature type="transmembrane region" description="Helical" evidence="8">
    <location>
        <begin position="253"/>
        <end position="275"/>
    </location>
</feature>
<keyword evidence="11" id="KW-1185">Reference proteome</keyword>
<evidence type="ECO:0000256" key="7">
    <source>
        <dbReference type="RuleBase" id="RU003827"/>
    </source>
</evidence>
<comment type="caution">
    <text evidence="10">The sequence shown here is derived from an EMBL/GenBank/DDBJ whole genome shotgun (WGS) entry which is preliminary data.</text>
</comment>
<gene>
    <name evidence="10" type="ORF">KC19_3G120100</name>
</gene>
<comment type="similarity">
    <text evidence="2 7">Belongs to the EMP24/GP25L family.</text>
</comment>